<feature type="transmembrane region" description="Helical" evidence="5">
    <location>
        <begin position="46"/>
        <end position="64"/>
    </location>
</feature>
<evidence type="ECO:0000256" key="4">
    <source>
        <dbReference type="ARBA" id="ARBA00023136"/>
    </source>
</evidence>
<dbReference type="Pfam" id="PF04140">
    <property type="entry name" value="ICMT"/>
    <property type="match status" value="1"/>
</dbReference>
<gene>
    <name evidence="6" type="ORF">ACFQGU_08340</name>
</gene>
<keyword evidence="4 5" id="KW-0472">Membrane</keyword>
<comment type="subcellular location">
    <subcellularLocation>
        <location evidence="1">Membrane</location>
        <topology evidence="1">Multi-pass membrane protein</topology>
    </subcellularLocation>
</comment>
<dbReference type="Gene3D" id="1.20.120.1630">
    <property type="match status" value="1"/>
</dbReference>
<dbReference type="InterPro" id="IPR007269">
    <property type="entry name" value="ICMT_MeTrfase"/>
</dbReference>
<dbReference type="Proteomes" id="UP001596138">
    <property type="component" value="Unassembled WGS sequence"/>
</dbReference>
<sequence>MVVVGIVVMIWCALRIAEHVLSVLDTVVLREEGAVEACSRQHVPLLLANLAVPALVLAACWLAVRRGEPVTVGPATWAWLAVLVVAECVHWWAIATLGRRWTTGVLVLPGEAPVVRGPYRWLRHPGYAAGVTSAVALPLVAGAWVVAAPVAVMFAVVVVLRVRCEDRAWLDVGAAA</sequence>
<keyword evidence="3 5" id="KW-1133">Transmembrane helix</keyword>
<accession>A0ABW1T033</accession>
<dbReference type="RefSeq" id="WP_386765587.1">
    <property type="nucleotide sequence ID" value="NZ_JBHSTI010000008.1"/>
</dbReference>
<evidence type="ECO:0000256" key="5">
    <source>
        <dbReference type="SAM" id="Phobius"/>
    </source>
</evidence>
<feature type="transmembrane region" description="Helical" evidence="5">
    <location>
        <begin position="127"/>
        <end position="160"/>
    </location>
</feature>
<protein>
    <submittedName>
        <fullName evidence="6">Isoprenylcysteine carboxylmethyltransferase family protein</fullName>
    </submittedName>
</protein>
<keyword evidence="2 5" id="KW-0812">Transmembrane</keyword>
<proteinExistence type="predicted"/>
<keyword evidence="7" id="KW-1185">Reference proteome</keyword>
<evidence type="ECO:0000256" key="2">
    <source>
        <dbReference type="ARBA" id="ARBA00022692"/>
    </source>
</evidence>
<evidence type="ECO:0000313" key="6">
    <source>
        <dbReference type="EMBL" id="MFC6237884.1"/>
    </source>
</evidence>
<reference evidence="7" key="1">
    <citation type="journal article" date="2019" name="Int. J. Syst. Evol. Microbiol.">
        <title>The Global Catalogue of Microorganisms (GCM) 10K type strain sequencing project: providing services to taxonomists for standard genome sequencing and annotation.</title>
        <authorList>
            <consortium name="The Broad Institute Genomics Platform"/>
            <consortium name="The Broad Institute Genome Sequencing Center for Infectious Disease"/>
            <person name="Wu L."/>
            <person name="Ma J."/>
        </authorList>
    </citation>
    <scope>NUCLEOTIDE SEQUENCE [LARGE SCALE GENOMIC DNA]</scope>
    <source>
        <strain evidence="7">CGMCC 4.7317</strain>
    </source>
</reference>
<comment type="caution">
    <text evidence="6">The sequence shown here is derived from an EMBL/GenBank/DDBJ whole genome shotgun (WGS) entry which is preliminary data.</text>
</comment>
<evidence type="ECO:0000256" key="3">
    <source>
        <dbReference type="ARBA" id="ARBA00022989"/>
    </source>
</evidence>
<name>A0ABW1T033_9ACTN</name>
<dbReference type="EMBL" id="JBHSTI010000008">
    <property type="protein sequence ID" value="MFC6237884.1"/>
    <property type="molecule type" value="Genomic_DNA"/>
</dbReference>
<organism evidence="6 7">
    <name type="scientific">Longivirga aurantiaca</name>
    <dbReference type="NCBI Taxonomy" id="1837743"/>
    <lineage>
        <taxon>Bacteria</taxon>
        <taxon>Bacillati</taxon>
        <taxon>Actinomycetota</taxon>
        <taxon>Actinomycetes</taxon>
        <taxon>Sporichthyales</taxon>
        <taxon>Sporichthyaceae</taxon>
        <taxon>Longivirga</taxon>
    </lineage>
</organism>
<evidence type="ECO:0000256" key="1">
    <source>
        <dbReference type="ARBA" id="ARBA00004141"/>
    </source>
</evidence>
<feature type="transmembrane region" description="Helical" evidence="5">
    <location>
        <begin position="76"/>
        <end position="94"/>
    </location>
</feature>
<evidence type="ECO:0000313" key="7">
    <source>
        <dbReference type="Proteomes" id="UP001596138"/>
    </source>
</evidence>